<keyword evidence="3" id="KW-1185">Reference proteome</keyword>
<accession>A0A4R5V031</accession>
<evidence type="ECO:0000313" key="3">
    <source>
        <dbReference type="Proteomes" id="UP000295438"/>
    </source>
</evidence>
<evidence type="ECO:0000313" key="2">
    <source>
        <dbReference type="EMBL" id="TDK44736.1"/>
    </source>
</evidence>
<organism evidence="2 3">
    <name type="scientific">Algoriphagus formosus</name>
    <dbReference type="NCBI Taxonomy" id="2007308"/>
    <lineage>
        <taxon>Bacteria</taxon>
        <taxon>Pseudomonadati</taxon>
        <taxon>Bacteroidota</taxon>
        <taxon>Cytophagia</taxon>
        <taxon>Cytophagales</taxon>
        <taxon>Cyclobacteriaceae</taxon>
        <taxon>Algoriphagus</taxon>
    </lineage>
</organism>
<dbReference type="Proteomes" id="UP000295438">
    <property type="component" value="Unassembled WGS sequence"/>
</dbReference>
<name>A0A4R5V031_9BACT</name>
<reference evidence="2 3" key="1">
    <citation type="submission" date="2019-03" db="EMBL/GenBank/DDBJ databases">
        <title>Algoriphagus aquimaris sp. nov., isolated form marine sediment in Pohang, Korea.</title>
        <authorList>
            <person name="Kim J."/>
            <person name="Yoon S.-H."/>
            <person name="Lee S.-S."/>
        </authorList>
    </citation>
    <scope>NUCLEOTIDE SEQUENCE [LARGE SCALE GENOMIC DNA]</scope>
    <source>
        <strain evidence="2 3">F21</strain>
    </source>
</reference>
<gene>
    <name evidence="2" type="ORF">E1898_09165</name>
</gene>
<proteinExistence type="predicted"/>
<evidence type="ECO:0000256" key="1">
    <source>
        <dbReference type="SAM" id="SignalP"/>
    </source>
</evidence>
<feature type="signal peptide" evidence="1">
    <location>
        <begin position="1"/>
        <end position="19"/>
    </location>
</feature>
<keyword evidence="1" id="KW-0732">Signal</keyword>
<dbReference type="EMBL" id="SMUW01000033">
    <property type="protein sequence ID" value="TDK44736.1"/>
    <property type="molecule type" value="Genomic_DNA"/>
</dbReference>
<dbReference type="AlphaFoldDB" id="A0A4R5V031"/>
<comment type="caution">
    <text evidence="2">The sequence shown here is derived from an EMBL/GenBank/DDBJ whole genome shotgun (WGS) entry which is preliminary data.</text>
</comment>
<protein>
    <submittedName>
        <fullName evidence="2">Uncharacterized protein</fullName>
    </submittedName>
</protein>
<feature type="chain" id="PRO_5020458528" evidence="1">
    <location>
        <begin position="20"/>
        <end position="234"/>
    </location>
</feature>
<dbReference type="RefSeq" id="WP_100628240.1">
    <property type="nucleotide sequence ID" value="NZ_SMUW01000033.1"/>
</dbReference>
<sequence length="234" mass="26055">MKLKLIVPLLILVSLSALGQSKKDYSNGVPITKGTWFSSLSLSANSRVGENDRQLFATYVEQQRNAFNVRLDPGYIIKDNLGVGIGLLYGSRKDENIQLSSDGIISEVNSADRRFEIRPYIKNFIPLGNTNRFYIVIPTELQIGFGNGIKETTTDGLLTREFTDGFYYGLEMRPGMLVFIHKNFGFEVNVGALGISRTVITNETTDLPDSKVNTGDLNLRINLLELSLGFSVYL</sequence>